<dbReference type="RefSeq" id="XP_033175270.1">
    <property type="nucleotide sequence ID" value="XM_033319379.1"/>
</dbReference>
<sequence>MKERNRALLNKLDDCNQVMSKFTKVPTKQKAKTIARIFIFLTELSRSSGTIINNDTSYNFSLHWVPASGTVFFGSKYTDISPLASYQNTCARKENGC</sequence>
<dbReference type="Proteomes" id="UP000515180">
    <property type="component" value="Unplaced"/>
</dbReference>
<evidence type="ECO:0000313" key="2">
    <source>
        <dbReference type="RefSeq" id="XP_033175270.1"/>
    </source>
</evidence>
<gene>
    <name evidence="2" type="primary">LOC112212349</name>
</gene>
<protein>
    <submittedName>
        <fullName evidence="2">Uncharacterized protein LOC112212349 isoform X2</fullName>
    </submittedName>
</protein>
<accession>A0A6P8KX27</accession>
<reference evidence="2" key="1">
    <citation type="submission" date="2025-08" db="UniProtKB">
        <authorList>
            <consortium name="RefSeq"/>
        </authorList>
    </citation>
    <scope>IDENTIFICATION</scope>
</reference>
<evidence type="ECO:0000313" key="1">
    <source>
        <dbReference type="Proteomes" id="UP000515180"/>
    </source>
</evidence>
<dbReference type="GeneID" id="112212349"/>
<proteinExistence type="predicted"/>
<name>A0A6P8KX27_BOMIM</name>
<dbReference type="AlphaFoldDB" id="A0A6P8KX27"/>
<keyword evidence="1" id="KW-1185">Reference proteome</keyword>
<organism evidence="1 2">
    <name type="scientific">Bombus impatiens</name>
    <name type="common">Bumblebee</name>
    <dbReference type="NCBI Taxonomy" id="132113"/>
    <lineage>
        <taxon>Eukaryota</taxon>
        <taxon>Metazoa</taxon>
        <taxon>Ecdysozoa</taxon>
        <taxon>Arthropoda</taxon>
        <taxon>Hexapoda</taxon>
        <taxon>Insecta</taxon>
        <taxon>Pterygota</taxon>
        <taxon>Neoptera</taxon>
        <taxon>Endopterygota</taxon>
        <taxon>Hymenoptera</taxon>
        <taxon>Apocrita</taxon>
        <taxon>Aculeata</taxon>
        <taxon>Apoidea</taxon>
        <taxon>Anthophila</taxon>
        <taxon>Apidae</taxon>
        <taxon>Bombus</taxon>
        <taxon>Pyrobombus</taxon>
    </lineage>
</organism>